<organism evidence="1 2">
    <name type="scientific">Portunus trituberculatus</name>
    <name type="common">Swimming crab</name>
    <name type="synonym">Neptunus trituberculatus</name>
    <dbReference type="NCBI Taxonomy" id="210409"/>
    <lineage>
        <taxon>Eukaryota</taxon>
        <taxon>Metazoa</taxon>
        <taxon>Ecdysozoa</taxon>
        <taxon>Arthropoda</taxon>
        <taxon>Crustacea</taxon>
        <taxon>Multicrustacea</taxon>
        <taxon>Malacostraca</taxon>
        <taxon>Eumalacostraca</taxon>
        <taxon>Eucarida</taxon>
        <taxon>Decapoda</taxon>
        <taxon>Pleocyemata</taxon>
        <taxon>Brachyura</taxon>
        <taxon>Eubrachyura</taxon>
        <taxon>Portunoidea</taxon>
        <taxon>Portunidae</taxon>
        <taxon>Portuninae</taxon>
        <taxon>Portunus</taxon>
    </lineage>
</organism>
<gene>
    <name evidence="1" type="ORF">E2C01_035300</name>
</gene>
<sequence>MPLPYMCIQNRIQRGPSGSVKGKQHKGTDVYTIWPSFHSPLVMSLASQSTTSSLPSYPCITSSTGMPTLMFSAMGCNRTRILSGLKPAMEYLQ</sequence>
<reference evidence="1 2" key="1">
    <citation type="submission" date="2019-05" db="EMBL/GenBank/DDBJ databases">
        <title>Another draft genome of Portunus trituberculatus and its Hox gene families provides insights of decapod evolution.</title>
        <authorList>
            <person name="Jeong J.-H."/>
            <person name="Song I."/>
            <person name="Kim S."/>
            <person name="Choi T."/>
            <person name="Kim D."/>
            <person name="Ryu S."/>
            <person name="Kim W."/>
        </authorList>
    </citation>
    <scope>NUCLEOTIDE SEQUENCE [LARGE SCALE GENOMIC DNA]</scope>
    <source>
        <tissue evidence="1">Muscle</tissue>
    </source>
</reference>
<dbReference type="Proteomes" id="UP000324222">
    <property type="component" value="Unassembled WGS sequence"/>
</dbReference>
<dbReference type="EMBL" id="VSRR010005154">
    <property type="protein sequence ID" value="MPC41700.1"/>
    <property type="molecule type" value="Genomic_DNA"/>
</dbReference>
<evidence type="ECO:0000313" key="1">
    <source>
        <dbReference type="EMBL" id="MPC41700.1"/>
    </source>
</evidence>
<keyword evidence="2" id="KW-1185">Reference proteome</keyword>
<dbReference type="AlphaFoldDB" id="A0A5B7F2V7"/>
<name>A0A5B7F2V7_PORTR</name>
<comment type="caution">
    <text evidence="1">The sequence shown here is derived from an EMBL/GenBank/DDBJ whole genome shotgun (WGS) entry which is preliminary data.</text>
</comment>
<accession>A0A5B7F2V7</accession>
<protein>
    <submittedName>
        <fullName evidence="1">Uncharacterized protein</fullName>
    </submittedName>
</protein>
<proteinExistence type="predicted"/>
<evidence type="ECO:0000313" key="2">
    <source>
        <dbReference type="Proteomes" id="UP000324222"/>
    </source>
</evidence>